<keyword evidence="4" id="KW-0597">Phosphoprotein</keyword>
<comment type="subcellular location">
    <subcellularLocation>
        <location evidence="2">Membrane</location>
    </subcellularLocation>
</comment>
<feature type="transmembrane region" description="Helical" evidence="10">
    <location>
        <begin position="7"/>
        <end position="30"/>
    </location>
</feature>
<dbReference type="InterPro" id="IPR005467">
    <property type="entry name" value="His_kinase_dom"/>
</dbReference>
<gene>
    <name evidence="13" type="ORF">GJ688_03900</name>
</gene>
<evidence type="ECO:0000256" key="3">
    <source>
        <dbReference type="ARBA" id="ARBA00012438"/>
    </source>
</evidence>
<dbReference type="InterPro" id="IPR036097">
    <property type="entry name" value="HisK_dim/P_sf"/>
</dbReference>
<proteinExistence type="predicted"/>
<dbReference type="SUPFAM" id="SSF47384">
    <property type="entry name" value="Homodimeric domain of signal transducing histidine kinase"/>
    <property type="match status" value="1"/>
</dbReference>
<dbReference type="CDD" id="cd06225">
    <property type="entry name" value="HAMP"/>
    <property type="match status" value="1"/>
</dbReference>
<dbReference type="InterPro" id="IPR004358">
    <property type="entry name" value="Sig_transdc_His_kin-like_C"/>
</dbReference>
<organism evidence="13 14">
    <name type="scientific">Heliobacterium mobile</name>
    <name type="common">Heliobacillus mobilis</name>
    <dbReference type="NCBI Taxonomy" id="28064"/>
    <lineage>
        <taxon>Bacteria</taxon>
        <taxon>Bacillati</taxon>
        <taxon>Bacillota</taxon>
        <taxon>Clostridia</taxon>
        <taxon>Eubacteriales</taxon>
        <taxon>Heliobacteriaceae</taxon>
        <taxon>Heliobacterium</taxon>
    </lineage>
</organism>
<dbReference type="PRINTS" id="PR00344">
    <property type="entry name" value="BCTRLSENSOR"/>
</dbReference>
<evidence type="ECO:0000256" key="6">
    <source>
        <dbReference type="ARBA" id="ARBA00022777"/>
    </source>
</evidence>
<name>A0A6I3SH43_HELMO</name>
<dbReference type="Gene3D" id="3.30.565.10">
    <property type="entry name" value="Histidine kinase-like ATPase, C-terminal domain"/>
    <property type="match status" value="1"/>
</dbReference>
<dbReference type="PROSITE" id="PS50885">
    <property type="entry name" value="HAMP"/>
    <property type="match status" value="1"/>
</dbReference>
<dbReference type="AlphaFoldDB" id="A0A6I3SH43"/>
<evidence type="ECO:0000313" key="13">
    <source>
        <dbReference type="EMBL" id="MTV48125.1"/>
    </source>
</evidence>
<keyword evidence="14" id="KW-1185">Reference proteome</keyword>
<evidence type="ECO:0000256" key="1">
    <source>
        <dbReference type="ARBA" id="ARBA00000085"/>
    </source>
</evidence>
<dbReference type="InterPro" id="IPR003594">
    <property type="entry name" value="HATPase_dom"/>
</dbReference>
<protein>
    <recommendedName>
        <fullName evidence="3">histidine kinase</fullName>
        <ecNumber evidence="3">2.7.13.3</ecNumber>
    </recommendedName>
</protein>
<dbReference type="OrthoDB" id="112712at2"/>
<keyword evidence="7" id="KW-0902">Two-component regulatory system</keyword>
<dbReference type="SUPFAM" id="SSF158472">
    <property type="entry name" value="HAMP domain-like"/>
    <property type="match status" value="1"/>
</dbReference>
<dbReference type="Pfam" id="PF00512">
    <property type="entry name" value="HisKA"/>
    <property type="match status" value="1"/>
</dbReference>
<dbReference type="Pfam" id="PF02518">
    <property type="entry name" value="HATPase_c"/>
    <property type="match status" value="1"/>
</dbReference>
<dbReference type="FunFam" id="3.30.565.10:FF:000006">
    <property type="entry name" value="Sensor histidine kinase WalK"/>
    <property type="match status" value="1"/>
</dbReference>
<dbReference type="SMART" id="SM00388">
    <property type="entry name" value="HisKA"/>
    <property type="match status" value="1"/>
</dbReference>
<dbReference type="InterPro" id="IPR036890">
    <property type="entry name" value="HATPase_C_sf"/>
</dbReference>
<dbReference type="GO" id="GO:0016020">
    <property type="term" value="C:membrane"/>
    <property type="evidence" value="ECO:0007669"/>
    <property type="project" value="UniProtKB-SubCell"/>
</dbReference>
<sequence>MIGGRSIVLKIWLTLVGFSLALLLPVGWFFSTMFSDFYMQREIDDLVNKASLIAVEEDTATARRLALSLTSESAAMAAFGDSDGNITEVLSRSGNPQCADDATNENTTGRWGRGPSGNGMGPRGGNGLGPRMGPMMGQGPWWAGNGNASSTAKVDLSSSELTQLKQGEIITRQGNMSILNIPSLMVAVPARQDGQVLRVLYVFAALEPLDETVSHIRSWVFGASALALLLSTLAAYLLSKKVARPLTILHGAAEKMRQGDFEQKIPLESDDEIGRLGQTLNTLSSELSKSLAELESKNIQLARGMQSMQDLAANVSHDLRTPLFLVQGYAEALRDDMPKTPEERREMAAIILEESERMQRLVQDLLQLAQLESGYMPVDLEPLDPEELTRRVLRKMKTLAEEKSVQLIVHTPEHLPMVMGNGDRLTQALINLVDNALRYTPTGGQVTLEVEQGLSSLRFIVSDRGSGLAEEDIARVWERFYRGEKSRSRKIPGTGLGLAIVKAIVESHGGQVGASNNAGPGARFFFTLPYNRSGA</sequence>
<dbReference type="Pfam" id="PF00672">
    <property type="entry name" value="HAMP"/>
    <property type="match status" value="1"/>
</dbReference>
<dbReference type="Gene3D" id="6.10.340.10">
    <property type="match status" value="1"/>
</dbReference>
<dbReference type="GO" id="GO:0000155">
    <property type="term" value="F:phosphorelay sensor kinase activity"/>
    <property type="evidence" value="ECO:0007669"/>
    <property type="project" value="InterPro"/>
</dbReference>
<feature type="compositionally biased region" description="Gly residues" evidence="9">
    <location>
        <begin position="111"/>
        <end position="126"/>
    </location>
</feature>
<dbReference type="CDD" id="cd00075">
    <property type="entry name" value="HATPase"/>
    <property type="match status" value="1"/>
</dbReference>
<dbReference type="PROSITE" id="PS50109">
    <property type="entry name" value="HIS_KIN"/>
    <property type="match status" value="1"/>
</dbReference>
<evidence type="ECO:0000256" key="9">
    <source>
        <dbReference type="SAM" id="MobiDB-lite"/>
    </source>
</evidence>
<keyword evidence="6" id="KW-0418">Kinase</keyword>
<dbReference type="PANTHER" id="PTHR43711:SF1">
    <property type="entry name" value="HISTIDINE KINASE 1"/>
    <property type="match status" value="1"/>
</dbReference>
<evidence type="ECO:0000256" key="10">
    <source>
        <dbReference type="SAM" id="Phobius"/>
    </source>
</evidence>
<evidence type="ECO:0000256" key="5">
    <source>
        <dbReference type="ARBA" id="ARBA00022679"/>
    </source>
</evidence>
<dbReference type="SMART" id="SM00387">
    <property type="entry name" value="HATPase_c"/>
    <property type="match status" value="1"/>
</dbReference>
<evidence type="ECO:0000259" key="12">
    <source>
        <dbReference type="PROSITE" id="PS50885"/>
    </source>
</evidence>
<keyword evidence="5" id="KW-0808">Transferase</keyword>
<dbReference type="PANTHER" id="PTHR43711">
    <property type="entry name" value="TWO-COMPONENT HISTIDINE KINASE"/>
    <property type="match status" value="1"/>
</dbReference>
<dbReference type="RefSeq" id="WP_155475202.1">
    <property type="nucleotide sequence ID" value="NZ_WNKU01000002.1"/>
</dbReference>
<dbReference type="FunFam" id="1.10.287.130:FF:000001">
    <property type="entry name" value="Two-component sensor histidine kinase"/>
    <property type="match status" value="1"/>
</dbReference>
<evidence type="ECO:0000313" key="14">
    <source>
        <dbReference type="Proteomes" id="UP000430670"/>
    </source>
</evidence>
<evidence type="ECO:0000256" key="8">
    <source>
        <dbReference type="ARBA" id="ARBA00023136"/>
    </source>
</evidence>
<feature type="domain" description="Histidine kinase" evidence="11">
    <location>
        <begin position="314"/>
        <end position="532"/>
    </location>
</feature>
<evidence type="ECO:0000256" key="4">
    <source>
        <dbReference type="ARBA" id="ARBA00022553"/>
    </source>
</evidence>
<dbReference type="EC" id="2.7.13.3" evidence="3"/>
<dbReference type="SMART" id="SM00304">
    <property type="entry name" value="HAMP"/>
    <property type="match status" value="1"/>
</dbReference>
<dbReference type="SUPFAM" id="SSF55874">
    <property type="entry name" value="ATPase domain of HSP90 chaperone/DNA topoisomerase II/histidine kinase"/>
    <property type="match status" value="1"/>
</dbReference>
<evidence type="ECO:0000259" key="11">
    <source>
        <dbReference type="PROSITE" id="PS50109"/>
    </source>
</evidence>
<dbReference type="Proteomes" id="UP000430670">
    <property type="component" value="Unassembled WGS sequence"/>
</dbReference>
<comment type="catalytic activity">
    <reaction evidence="1">
        <text>ATP + protein L-histidine = ADP + protein N-phospho-L-histidine.</text>
        <dbReference type="EC" id="2.7.13.3"/>
    </reaction>
</comment>
<evidence type="ECO:0000256" key="2">
    <source>
        <dbReference type="ARBA" id="ARBA00004370"/>
    </source>
</evidence>
<dbReference type="InterPro" id="IPR050736">
    <property type="entry name" value="Sensor_HK_Regulatory"/>
</dbReference>
<feature type="domain" description="HAMP" evidence="12">
    <location>
        <begin position="240"/>
        <end position="292"/>
    </location>
</feature>
<accession>A0A6I3SH43</accession>
<keyword evidence="10" id="KW-0812">Transmembrane</keyword>
<dbReference type="InterPro" id="IPR003660">
    <property type="entry name" value="HAMP_dom"/>
</dbReference>
<dbReference type="InterPro" id="IPR003661">
    <property type="entry name" value="HisK_dim/P_dom"/>
</dbReference>
<reference evidence="13 14" key="1">
    <citation type="submission" date="2019-11" db="EMBL/GenBank/DDBJ databases">
        <title>Whole-genome sequence of a the green, strictly anaerobic photosynthetic bacterium Heliobacillus mobilis DSM 6151.</title>
        <authorList>
            <person name="Kyndt J.A."/>
            <person name="Meyer T.E."/>
        </authorList>
    </citation>
    <scope>NUCLEOTIDE SEQUENCE [LARGE SCALE GENOMIC DNA]</scope>
    <source>
        <strain evidence="13 14">DSM 6151</strain>
    </source>
</reference>
<keyword evidence="8 10" id="KW-0472">Membrane</keyword>
<evidence type="ECO:0000256" key="7">
    <source>
        <dbReference type="ARBA" id="ARBA00023012"/>
    </source>
</evidence>
<keyword evidence="10" id="KW-1133">Transmembrane helix</keyword>
<dbReference type="CDD" id="cd00082">
    <property type="entry name" value="HisKA"/>
    <property type="match status" value="1"/>
</dbReference>
<comment type="caution">
    <text evidence="13">The sequence shown here is derived from an EMBL/GenBank/DDBJ whole genome shotgun (WGS) entry which is preliminary data.</text>
</comment>
<feature type="region of interest" description="Disordered" evidence="9">
    <location>
        <begin position="94"/>
        <end position="126"/>
    </location>
</feature>
<dbReference type="Gene3D" id="1.10.287.130">
    <property type="match status" value="1"/>
</dbReference>
<dbReference type="EMBL" id="WNKU01000002">
    <property type="protein sequence ID" value="MTV48125.1"/>
    <property type="molecule type" value="Genomic_DNA"/>
</dbReference>